<dbReference type="GO" id="GO:0051920">
    <property type="term" value="F:peroxiredoxin activity"/>
    <property type="evidence" value="ECO:0007669"/>
    <property type="project" value="InterPro"/>
</dbReference>
<organism evidence="2 3">
    <name type="scientific">Micromonospora pisi</name>
    <dbReference type="NCBI Taxonomy" id="589240"/>
    <lineage>
        <taxon>Bacteria</taxon>
        <taxon>Bacillati</taxon>
        <taxon>Actinomycetota</taxon>
        <taxon>Actinomycetes</taxon>
        <taxon>Micromonosporales</taxon>
        <taxon>Micromonosporaceae</taxon>
        <taxon>Micromonospora</taxon>
    </lineage>
</organism>
<name>A0A495JD08_9ACTN</name>
<proteinExistence type="predicted"/>
<dbReference type="Proteomes" id="UP000277671">
    <property type="component" value="Unassembled WGS sequence"/>
</dbReference>
<comment type="caution">
    <text evidence="2">The sequence shown here is derived from an EMBL/GenBank/DDBJ whole genome shotgun (WGS) entry which is preliminary data.</text>
</comment>
<evidence type="ECO:0000259" key="1">
    <source>
        <dbReference type="Pfam" id="PF02627"/>
    </source>
</evidence>
<keyword evidence="2" id="KW-0560">Oxidoreductase</keyword>
<dbReference type="Gene3D" id="1.20.1290.10">
    <property type="entry name" value="AhpD-like"/>
    <property type="match status" value="1"/>
</dbReference>
<dbReference type="InterPro" id="IPR004675">
    <property type="entry name" value="AhpD_core"/>
</dbReference>
<reference evidence="2 3" key="1">
    <citation type="submission" date="2018-10" db="EMBL/GenBank/DDBJ databases">
        <title>Sequencing the genomes of 1000 actinobacteria strains.</title>
        <authorList>
            <person name="Klenk H.-P."/>
        </authorList>
    </citation>
    <scope>NUCLEOTIDE SEQUENCE [LARGE SCALE GENOMIC DNA]</scope>
    <source>
        <strain evidence="2 3">DSM 45175</strain>
    </source>
</reference>
<accession>A0A495JD08</accession>
<evidence type="ECO:0000313" key="3">
    <source>
        <dbReference type="Proteomes" id="UP000277671"/>
    </source>
</evidence>
<keyword evidence="2" id="KW-0575">Peroxidase</keyword>
<dbReference type="SUPFAM" id="SSF69118">
    <property type="entry name" value="AhpD-like"/>
    <property type="match status" value="1"/>
</dbReference>
<dbReference type="EMBL" id="RBKT01000001">
    <property type="protein sequence ID" value="RKR86900.1"/>
    <property type="molecule type" value="Genomic_DNA"/>
</dbReference>
<feature type="domain" description="Carboxymuconolactone decarboxylase-like" evidence="1">
    <location>
        <begin position="59"/>
        <end position="134"/>
    </location>
</feature>
<protein>
    <submittedName>
        <fullName evidence="2">AhpD family alkylhydroperoxidase</fullName>
    </submittedName>
</protein>
<dbReference type="InterPro" id="IPR003779">
    <property type="entry name" value="CMD-like"/>
</dbReference>
<evidence type="ECO:0000313" key="2">
    <source>
        <dbReference type="EMBL" id="RKR86900.1"/>
    </source>
</evidence>
<dbReference type="InterPro" id="IPR029032">
    <property type="entry name" value="AhpD-like"/>
</dbReference>
<gene>
    <name evidence="2" type="ORF">BDK92_1170</name>
</gene>
<dbReference type="RefSeq" id="WP_170208510.1">
    <property type="nucleotide sequence ID" value="NZ_RBKT01000001.1"/>
</dbReference>
<dbReference type="Pfam" id="PF02627">
    <property type="entry name" value="CMD"/>
    <property type="match status" value="1"/>
</dbReference>
<keyword evidence="3" id="KW-1185">Reference proteome</keyword>
<dbReference type="NCBIfam" id="TIGR00778">
    <property type="entry name" value="ahpD_dom"/>
    <property type="match status" value="1"/>
</dbReference>
<sequence>MVIGRIASSVVQRQVKYVTPIPVASATGLLAQVYEQVLDEMGLVVPPVQMHSVVPELAAAYWTLMREPLLPTVNVDRAAKEAVATAVSVANICPYCVDMHSVGMYDLATEHDAEALVADQLDALTDPRLYEIASWARMASQPDDSGVRPAPFAEADRPELVGVVVSLHYLTRMVNVFLSNFLLPPGLGPAARRRFKHGVSRMLRPSLRDPREPGRSLTLLPDAPLPADANWALASHTVAAATARSYAAFEAAGERSLSPEVRQLVRERLDTWRGEDTGLNREWCERLVERLPEPDRPVGRLALLTALASYQVDEDVIAAFRGRHPDDVTLLDAAAWASYAAARKVGSWHAPLPTHRRS</sequence>
<dbReference type="AlphaFoldDB" id="A0A495JD08"/>